<proteinExistence type="predicted"/>
<keyword evidence="3" id="KW-1185">Reference proteome</keyword>
<protein>
    <submittedName>
        <fullName evidence="2">Uncharacterized protein</fullName>
    </submittedName>
</protein>
<organism evidence="2 3">
    <name type="scientific">Actinomadura barringtoniae</name>
    <dbReference type="NCBI Taxonomy" id="1427535"/>
    <lineage>
        <taxon>Bacteria</taxon>
        <taxon>Bacillati</taxon>
        <taxon>Actinomycetota</taxon>
        <taxon>Actinomycetes</taxon>
        <taxon>Streptosporangiales</taxon>
        <taxon>Thermomonosporaceae</taxon>
        <taxon>Actinomadura</taxon>
    </lineage>
</organism>
<accession>A0A939PMV2</accession>
<name>A0A939PMV2_9ACTN</name>
<gene>
    <name evidence="2" type="ORF">J4573_52155</name>
</gene>
<dbReference type="EMBL" id="JAGEOJ010000041">
    <property type="protein sequence ID" value="MBO2455711.1"/>
    <property type="molecule type" value="Genomic_DNA"/>
</dbReference>
<evidence type="ECO:0000313" key="3">
    <source>
        <dbReference type="Proteomes" id="UP000669179"/>
    </source>
</evidence>
<evidence type="ECO:0000313" key="2">
    <source>
        <dbReference type="EMBL" id="MBO2455711.1"/>
    </source>
</evidence>
<dbReference type="Proteomes" id="UP000669179">
    <property type="component" value="Unassembled WGS sequence"/>
</dbReference>
<evidence type="ECO:0000256" key="1">
    <source>
        <dbReference type="SAM" id="MobiDB-lite"/>
    </source>
</evidence>
<comment type="caution">
    <text evidence="2">The sequence shown here is derived from an EMBL/GenBank/DDBJ whole genome shotgun (WGS) entry which is preliminary data.</text>
</comment>
<dbReference type="RefSeq" id="WP_208263936.1">
    <property type="nucleotide sequence ID" value="NZ_JAGEOJ010000041.1"/>
</dbReference>
<sequence>MPIQHVIAYTKLAARYTYVTAEAGNQADREAAACAAKRVIHAACAAQMHALGVVDLVPDDPASTLEGVARMLSELAAGSAWGARAVVQAVAHEDCGLATYLLNDAYQAATAAMEAADRAEGQITAPSSSLCREAAQLAMERAMEQASNTTGLHLEEPSISVPPEVLAARH</sequence>
<dbReference type="AlphaFoldDB" id="A0A939PMV2"/>
<feature type="region of interest" description="Disordered" evidence="1">
    <location>
        <begin position="146"/>
        <end position="170"/>
    </location>
</feature>
<reference evidence="2" key="1">
    <citation type="submission" date="2021-03" db="EMBL/GenBank/DDBJ databases">
        <authorList>
            <person name="Kanchanasin P."/>
            <person name="Saeng-In P."/>
            <person name="Phongsopitanun W."/>
            <person name="Yuki M."/>
            <person name="Kudo T."/>
            <person name="Ohkuma M."/>
            <person name="Tanasupawat S."/>
        </authorList>
    </citation>
    <scope>NUCLEOTIDE SEQUENCE</scope>
    <source>
        <strain evidence="2">GKU 128</strain>
    </source>
</reference>